<dbReference type="InterPro" id="IPR014983">
    <property type="entry name" value="GAD-rel"/>
</dbReference>
<name>A0A1H1PIL7_9MICO</name>
<dbReference type="STRING" id="684552.SAMN04489719_1562"/>
<protein>
    <recommendedName>
        <fullName evidence="1">GAD-related domain-containing protein</fullName>
    </recommendedName>
</protein>
<dbReference type="Proteomes" id="UP000199649">
    <property type="component" value="Chromosome I"/>
</dbReference>
<dbReference type="AlphaFoldDB" id="A0A1H1PIL7"/>
<dbReference type="OrthoDB" id="2216648at2"/>
<dbReference type="RefSeq" id="WP_092666487.1">
    <property type="nucleotide sequence ID" value="NZ_LT629734.1"/>
</dbReference>
<sequence>MLEIPDFAPHAPVDAATAAAYEGLVPEEVLELWERYGYGSFGDGFVRVVDPHAYEARIGNLLGKMIGDGRAVPIMVTALADVVLWEPDRGVTGLLLRQRRAVGLGSRPRTLLQLTAKHGRAHLARAFDWAPYPEAVARLGAPAYDEVLAHLPERADEPAPALEALARRAALPTVEALLDRQGPILH</sequence>
<proteinExistence type="predicted"/>
<dbReference type="Pfam" id="PF08887">
    <property type="entry name" value="GAD-like"/>
    <property type="match status" value="1"/>
</dbReference>
<organism evidence="2 3">
    <name type="scientific">Agrococcus carbonis</name>
    <dbReference type="NCBI Taxonomy" id="684552"/>
    <lineage>
        <taxon>Bacteria</taxon>
        <taxon>Bacillati</taxon>
        <taxon>Actinomycetota</taxon>
        <taxon>Actinomycetes</taxon>
        <taxon>Micrococcales</taxon>
        <taxon>Microbacteriaceae</taxon>
        <taxon>Agrococcus</taxon>
    </lineage>
</organism>
<feature type="domain" description="GAD-related" evidence="1">
    <location>
        <begin position="12"/>
        <end position="91"/>
    </location>
</feature>
<evidence type="ECO:0000313" key="2">
    <source>
        <dbReference type="EMBL" id="SDS10920.1"/>
    </source>
</evidence>
<gene>
    <name evidence="2" type="ORF">SAMN04489719_1562</name>
</gene>
<reference evidence="3" key="1">
    <citation type="submission" date="2016-10" db="EMBL/GenBank/DDBJ databases">
        <authorList>
            <person name="Varghese N."/>
            <person name="Submissions S."/>
        </authorList>
    </citation>
    <scope>NUCLEOTIDE SEQUENCE [LARGE SCALE GENOMIC DNA]</scope>
    <source>
        <strain evidence="3">DSM 22965</strain>
    </source>
</reference>
<evidence type="ECO:0000259" key="1">
    <source>
        <dbReference type="Pfam" id="PF08887"/>
    </source>
</evidence>
<dbReference type="EMBL" id="LT629734">
    <property type="protein sequence ID" value="SDS10920.1"/>
    <property type="molecule type" value="Genomic_DNA"/>
</dbReference>
<keyword evidence="3" id="KW-1185">Reference proteome</keyword>
<accession>A0A1H1PIL7</accession>
<evidence type="ECO:0000313" key="3">
    <source>
        <dbReference type="Proteomes" id="UP000199649"/>
    </source>
</evidence>